<dbReference type="EMBL" id="BMAT01011650">
    <property type="protein sequence ID" value="GFR76745.1"/>
    <property type="molecule type" value="Genomic_DNA"/>
</dbReference>
<reference evidence="1 2" key="1">
    <citation type="journal article" date="2021" name="Elife">
        <title>Chloroplast acquisition without the gene transfer in kleptoplastic sea slugs, Plakobranchus ocellatus.</title>
        <authorList>
            <person name="Maeda T."/>
            <person name="Takahashi S."/>
            <person name="Yoshida T."/>
            <person name="Shimamura S."/>
            <person name="Takaki Y."/>
            <person name="Nagai Y."/>
            <person name="Toyoda A."/>
            <person name="Suzuki Y."/>
            <person name="Arimoto A."/>
            <person name="Ishii H."/>
            <person name="Satoh N."/>
            <person name="Nishiyama T."/>
            <person name="Hasebe M."/>
            <person name="Maruyama T."/>
            <person name="Minagawa J."/>
            <person name="Obokata J."/>
            <person name="Shigenobu S."/>
        </authorList>
    </citation>
    <scope>NUCLEOTIDE SEQUENCE [LARGE SCALE GENOMIC DNA]</scope>
</reference>
<keyword evidence="2" id="KW-1185">Reference proteome</keyword>
<protein>
    <submittedName>
        <fullName evidence="1">Histone-lysine N-methyltransferase SETD8-A</fullName>
    </submittedName>
</protein>
<gene>
    <name evidence="1" type="ORF">ElyMa_005808900</name>
</gene>
<proteinExistence type="predicted"/>
<organism evidence="1 2">
    <name type="scientific">Elysia marginata</name>
    <dbReference type="NCBI Taxonomy" id="1093978"/>
    <lineage>
        <taxon>Eukaryota</taxon>
        <taxon>Metazoa</taxon>
        <taxon>Spiralia</taxon>
        <taxon>Lophotrochozoa</taxon>
        <taxon>Mollusca</taxon>
        <taxon>Gastropoda</taxon>
        <taxon>Heterobranchia</taxon>
        <taxon>Euthyneura</taxon>
        <taxon>Panpulmonata</taxon>
        <taxon>Sacoglossa</taxon>
        <taxon>Placobranchoidea</taxon>
        <taxon>Plakobranchidae</taxon>
        <taxon>Elysia</taxon>
    </lineage>
</organism>
<accession>A0AAV4FWR9</accession>
<dbReference type="Proteomes" id="UP000762676">
    <property type="component" value="Unassembled WGS sequence"/>
</dbReference>
<evidence type="ECO:0000313" key="2">
    <source>
        <dbReference type="Proteomes" id="UP000762676"/>
    </source>
</evidence>
<evidence type="ECO:0000313" key="1">
    <source>
        <dbReference type="EMBL" id="GFR76745.1"/>
    </source>
</evidence>
<dbReference type="PANTHER" id="PTHR33480:SF1">
    <property type="entry name" value="TYR RECOMBINASE DOMAIN-CONTAINING PROTEIN"/>
    <property type="match status" value="1"/>
</dbReference>
<dbReference type="PANTHER" id="PTHR33480">
    <property type="entry name" value="SET DOMAIN-CONTAINING PROTEIN-RELATED"/>
    <property type="match status" value="1"/>
</dbReference>
<sequence length="94" mass="10778">MAMHNFLLQEMASMCSDVRLRWDSHDFVRLRNLTVCRLTMFNARRGGEPARLTIKEWDDAFAGAWVDPLGFSIQDPLEQALVSKYKLAYQAGKA</sequence>
<dbReference type="AlphaFoldDB" id="A0AAV4FWR9"/>
<name>A0AAV4FWR9_9GAST</name>
<comment type="caution">
    <text evidence="1">The sequence shown here is derived from an EMBL/GenBank/DDBJ whole genome shotgun (WGS) entry which is preliminary data.</text>
</comment>